<dbReference type="AlphaFoldDB" id="A0A9P7V937"/>
<feature type="region of interest" description="Disordered" evidence="1">
    <location>
        <begin position="1"/>
        <end position="123"/>
    </location>
</feature>
<comment type="caution">
    <text evidence="2">The sequence shown here is derived from an EMBL/GenBank/DDBJ whole genome shotgun (WGS) entry which is preliminary data.</text>
</comment>
<evidence type="ECO:0000256" key="1">
    <source>
        <dbReference type="SAM" id="MobiDB-lite"/>
    </source>
</evidence>
<feature type="compositionally biased region" description="Low complexity" evidence="1">
    <location>
        <begin position="51"/>
        <end position="63"/>
    </location>
</feature>
<dbReference type="GeneID" id="66114593"/>
<reference evidence="2" key="1">
    <citation type="submission" date="2021-03" db="EMBL/GenBank/DDBJ databases">
        <authorList>
            <person name="Palmer J.M."/>
        </authorList>
    </citation>
    <scope>NUCLEOTIDE SEQUENCE</scope>
    <source>
        <strain evidence="2">ARV_011</strain>
    </source>
</reference>
<protein>
    <submittedName>
        <fullName evidence="2">Uncharacterized protein</fullName>
    </submittedName>
</protein>
<sequence length="379" mass="42425">MTLVLSPEDAGGISDPNCIETPRQIQFNGDDLDCSSLTPIHTDKPSPTTPPTDGIDTTMDTTPGAYDSSEADTSTTSSTPAKKTRRRRRRNKKKNNTAPSTSASNSTTTTSTTNLDTTGENDTIDSITEEEPAGATNKSELSPNPFNILLRSTKSNLNGKYNTTLLEASSVKTIIGISRTQILNLGINDVKIKTIVSKASKLTTNILNFVQKYSDTFFSDFNNQKMFFKLCIYVALYESHGFSKINADFPVLDMIGGYSEITLDTTGTKLTPSTKKQVHQNNLDYAVLAYIGHILIWVLFLQRQARLPLSIEKYDIELSQTTIRQHIGGVHLWSKLIRESATMNAKRWKHIYKFRQMFPFEEDQFMLIVRFMHLEGEIP</sequence>
<dbReference type="EMBL" id="JAHMUF010000014">
    <property type="protein sequence ID" value="KAG7193102.1"/>
    <property type="molecule type" value="Genomic_DNA"/>
</dbReference>
<name>A0A9P7V937_9ASCO</name>
<gene>
    <name evidence="2" type="ORF">KQ657_001219</name>
</gene>
<accession>A0A9P7V937</accession>
<proteinExistence type="predicted"/>
<feature type="compositionally biased region" description="Basic residues" evidence="1">
    <location>
        <begin position="82"/>
        <end position="95"/>
    </location>
</feature>
<dbReference type="Proteomes" id="UP000790833">
    <property type="component" value="Unassembled WGS sequence"/>
</dbReference>
<evidence type="ECO:0000313" key="2">
    <source>
        <dbReference type="EMBL" id="KAG7193102.1"/>
    </source>
</evidence>
<organism evidence="2 3">
    <name type="scientific">Scheffersomyces spartinae</name>
    <dbReference type="NCBI Taxonomy" id="45513"/>
    <lineage>
        <taxon>Eukaryota</taxon>
        <taxon>Fungi</taxon>
        <taxon>Dikarya</taxon>
        <taxon>Ascomycota</taxon>
        <taxon>Saccharomycotina</taxon>
        <taxon>Pichiomycetes</taxon>
        <taxon>Debaryomycetaceae</taxon>
        <taxon>Scheffersomyces</taxon>
    </lineage>
</organism>
<dbReference type="RefSeq" id="XP_043048651.1">
    <property type="nucleotide sequence ID" value="XM_043192019.1"/>
</dbReference>
<feature type="compositionally biased region" description="Low complexity" evidence="1">
    <location>
        <begin position="96"/>
        <end position="118"/>
    </location>
</feature>
<dbReference type="OrthoDB" id="4018341at2759"/>
<keyword evidence="3" id="KW-1185">Reference proteome</keyword>
<evidence type="ECO:0000313" key="3">
    <source>
        <dbReference type="Proteomes" id="UP000790833"/>
    </source>
</evidence>